<evidence type="ECO:0000313" key="1">
    <source>
        <dbReference type="EMBL" id="MBQ0269429.1"/>
    </source>
</evidence>
<dbReference type="Proteomes" id="UP001252207">
    <property type="component" value="Unassembled WGS sequence"/>
</dbReference>
<dbReference type="RefSeq" id="WP_102140071.1">
    <property type="nucleotide sequence ID" value="NZ_CP031123.2"/>
</dbReference>
<dbReference type="Proteomes" id="UP000674270">
    <property type="component" value="Unassembled WGS sequence"/>
</dbReference>
<name>A0A345LZ77_9GAMM</name>
<comment type="caution">
    <text evidence="1">The sequence shown here is derived from an EMBL/GenBank/DDBJ whole genome shotgun (WGS) entry which is preliminary data.</text>
</comment>
<dbReference type="OrthoDB" id="1495383at2"/>
<dbReference type="EMBL" id="JAGKLY010000006">
    <property type="protein sequence ID" value="MBQ0269429.1"/>
    <property type="molecule type" value="Genomic_DNA"/>
</dbReference>
<dbReference type="GeneID" id="89488092"/>
<dbReference type="KEGG" id="prq:CYG50_16085"/>
<evidence type="ECO:0000313" key="3">
    <source>
        <dbReference type="Proteomes" id="UP000674270"/>
    </source>
</evidence>
<sequence>MEIIFIDVIDKEYEFVCQLYWQVEENGRFSYSMIKIEEKTQLKSKEIKAIVAKSCKAYCLKLKCVACGEKESLRDRSHFSHLSNFEHICVDCIRIENEKERQEKIEYIDNLLFLKKENALSINDLSFENSVFLLALIRCCADENLMYLDSLDNQMYEKLTPNYKFDLLIIEQLYAAGVIAVSSVTDLKYINVSENYICFNNKFMCWEVLIKETDNLSSTIDLLEGKLANIYYLQKNKKSLIELCKKNNLFECFFYLNHEMDEYSFTSFQIGEKTTKNITYLLENLSVGQVFYIISKTVTDAFVYHQKKSTKINKGKAANSVVDAMKRMHERYLANGWSIYSKYRPRHCPQSVLCQVLFVFILQTDDGGIHKSLKQIITDDDKGIFLNN</sequence>
<organism evidence="1 3">
    <name type="scientific">Providencia huaxiensis</name>
    <dbReference type="NCBI Taxonomy" id="2027290"/>
    <lineage>
        <taxon>Bacteria</taxon>
        <taxon>Pseudomonadati</taxon>
        <taxon>Pseudomonadota</taxon>
        <taxon>Gammaproteobacteria</taxon>
        <taxon>Enterobacterales</taxon>
        <taxon>Morganellaceae</taxon>
        <taxon>Providencia</taxon>
    </lineage>
</organism>
<keyword evidence="4" id="KW-1185">Reference proteome</keyword>
<evidence type="ECO:0000313" key="4">
    <source>
        <dbReference type="Proteomes" id="UP001252207"/>
    </source>
</evidence>
<gene>
    <name evidence="1" type="ORF">J7T18_14085</name>
    <name evidence="2" type="ORF">NLX89_00110</name>
</gene>
<evidence type="ECO:0000313" key="2">
    <source>
        <dbReference type="EMBL" id="MDT0131766.1"/>
    </source>
</evidence>
<protein>
    <submittedName>
        <fullName evidence="1">Uncharacterized protein</fullName>
    </submittedName>
</protein>
<reference evidence="1" key="1">
    <citation type="submission" date="2021-03" db="EMBL/GenBank/DDBJ databases">
        <authorList>
            <person name="Stanton E."/>
        </authorList>
    </citation>
    <scope>NUCLEOTIDE SEQUENCE</scope>
    <source>
        <strain evidence="1">2020EL-00113</strain>
    </source>
</reference>
<reference evidence="2 4" key="2">
    <citation type="submission" date="2022-06" db="EMBL/GenBank/DDBJ databases">
        <title>Chromosome and plasmid sequencings of Enterobacteriales species co-exiting double carbapenemases.</title>
        <authorList>
            <person name="Fu Y."/>
        </authorList>
    </citation>
    <scope>NUCLEOTIDE SEQUENCE [LARGE SCALE GENOMIC DNA]</scope>
    <source>
        <strain evidence="2 4">21030615019</strain>
    </source>
</reference>
<dbReference type="EMBL" id="JANAVW010000001">
    <property type="protein sequence ID" value="MDT0131766.1"/>
    <property type="molecule type" value="Genomic_DNA"/>
</dbReference>
<accession>A0A345LZ77</accession>
<proteinExistence type="predicted"/>
<dbReference type="AlphaFoldDB" id="A0A345LZ77"/>